<organism evidence="7 8">
    <name type="scientific">Aeromonas media</name>
    <dbReference type="NCBI Taxonomy" id="651"/>
    <lineage>
        <taxon>Bacteria</taxon>
        <taxon>Pseudomonadati</taxon>
        <taxon>Pseudomonadota</taxon>
        <taxon>Gammaproteobacteria</taxon>
        <taxon>Aeromonadales</taxon>
        <taxon>Aeromonadaceae</taxon>
        <taxon>Aeromonas</taxon>
    </lineage>
</organism>
<feature type="domain" description="Carbohydrate kinase PfkB" evidence="6">
    <location>
        <begin position="29"/>
        <end position="304"/>
    </location>
</feature>
<reference evidence="7 8" key="1">
    <citation type="submission" date="2019-03" db="EMBL/GenBank/DDBJ databases">
        <title>Novel transposon Tn6433 accelerates the dissemination of tet(E) in Aeromonas from aerobic biofilm under oxytetracycline stress.</title>
        <authorList>
            <person name="Shi Y."/>
            <person name="Tian Z."/>
            <person name="Zhang Y."/>
            <person name="Zhang H."/>
            <person name="Yang M."/>
        </authorList>
    </citation>
    <scope>NUCLEOTIDE SEQUENCE [LARGE SCALE GENOMIC DNA]</scope>
    <source>
        <strain evidence="7 8">T0.1-19</strain>
    </source>
</reference>
<gene>
    <name evidence="7" type="ORF">E4184_15425</name>
</gene>
<evidence type="ECO:0000256" key="2">
    <source>
        <dbReference type="ARBA" id="ARBA00022679"/>
    </source>
</evidence>
<dbReference type="PANTHER" id="PTHR43085:SF1">
    <property type="entry name" value="PSEUDOURIDINE KINASE-RELATED"/>
    <property type="match status" value="1"/>
</dbReference>
<evidence type="ECO:0000313" key="7">
    <source>
        <dbReference type="EMBL" id="QJT22661.1"/>
    </source>
</evidence>
<dbReference type="PROSITE" id="PS00584">
    <property type="entry name" value="PFKB_KINASES_2"/>
    <property type="match status" value="1"/>
</dbReference>
<dbReference type="SUPFAM" id="SSF53613">
    <property type="entry name" value="Ribokinase-like"/>
    <property type="match status" value="1"/>
</dbReference>
<name>A0A6M4YF93_AERME</name>
<dbReference type="InterPro" id="IPR029056">
    <property type="entry name" value="Ribokinase-like"/>
</dbReference>
<dbReference type="GO" id="GO:0016301">
    <property type="term" value="F:kinase activity"/>
    <property type="evidence" value="ECO:0007669"/>
    <property type="project" value="UniProtKB-KW"/>
</dbReference>
<keyword evidence="5" id="KW-0067">ATP-binding</keyword>
<keyword evidence="4 7" id="KW-0418">Kinase</keyword>
<evidence type="ECO:0000256" key="1">
    <source>
        <dbReference type="ARBA" id="ARBA00010688"/>
    </source>
</evidence>
<dbReference type="InterPro" id="IPR011611">
    <property type="entry name" value="PfkB_dom"/>
</dbReference>
<dbReference type="NCBIfam" id="NF006957">
    <property type="entry name" value="PRK09434.1"/>
    <property type="match status" value="1"/>
</dbReference>
<evidence type="ECO:0000259" key="6">
    <source>
        <dbReference type="Pfam" id="PF00294"/>
    </source>
</evidence>
<proteinExistence type="inferred from homology"/>
<dbReference type="EMBL" id="CP038441">
    <property type="protein sequence ID" value="QJT22661.1"/>
    <property type="molecule type" value="Genomic_DNA"/>
</dbReference>
<dbReference type="Gene3D" id="3.40.1190.20">
    <property type="match status" value="1"/>
</dbReference>
<dbReference type="AlphaFoldDB" id="A0A6M4YF93"/>
<evidence type="ECO:0000313" key="8">
    <source>
        <dbReference type="Proteomes" id="UP000501427"/>
    </source>
</evidence>
<dbReference type="PANTHER" id="PTHR43085">
    <property type="entry name" value="HEXOKINASE FAMILY MEMBER"/>
    <property type="match status" value="1"/>
</dbReference>
<dbReference type="GO" id="GO:0005524">
    <property type="term" value="F:ATP binding"/>
    <property type="evidence" value="ECO:0007669"/>
    <property type="project" value="UniProtKB-KW"/>
</dbReference>
<keyword evidence="3" id="KW-0547">Nucleotide-binding</keyword>
<sequence>MQQWSSKVGNRVWVMGDAVVDLIPEGELHYLKCPGGAPANVAVGVARLGGESAFIGRVGADPFGRFMADTLVAEGVDIRHLTQDPAHRTSTVLVELDEEGERSFTFMVRPSADQFLEPADLPRFEAGQWLLSCSIALANEPVRGSCLQAMAAIREAGGRVCFDPNLRPEVWGNPAEMLPQVSAAIALADVVKLSVEELQLLSGEDDLAVGLATLSGPALVLVTRGAAGVVARLEGELLEWVGPKVAPLDTTGAGDAFVAGLLAALAEGERLPVLSELPAILAQAHGCGALATTAKGAMTALPTRPQLDAFLLLGAIERKRPLICG</sequence>
<dbReference type="InterPro" id="IPR002173">
    <property type="entry name" value="Carboh/pur_kinase_PfkB_CS"/>
</dbReference>
<dbReference type="PROSITE" id="PS00583">
    <property type="entry name" value="PFKB_KINASES_1"/>
    <property type="match status" value="1"/>
</dbReference>
<evidence type="ECO:0000256" key="4">
    <source>
        <dbReference type="ARBA" id="ARBA00022777"/>
    </source>
</evidence>
<dbReference type="CDD" id="cd01167">
    <property type="entry name" value="bac_FRK"/>
    <property type="match status" value="1"/>
</dbReference>
<evidence type="ECO:0000256" key="3">
    <source>
        <dbReference type="ARBA" id="ARBA00022741"/>
    </source>
</evidence>
<evidence type="ECO:0000256" key="5">
    <source>
        <dbReference type="ARBA" id="ARBA00022840"/>
    </source>
</evidence>
<dbReference type="InterPro" id="IPR050306">
    <property type="entry name" value="PfkB_Carbo_kinase"/>
</dbReference>
<dbReference type="RefSeq" id="WP_171276510.1">
    <property type="nucleotide sequence ID" value="NZ_CAWPJG010000001.1"/>
</dbReference>
<protein>
    <submittedName>
        <fullName evidence="7">Aminoimidazole riboside kinase</fullName>
    </submittedName>
</protein>
<keyword evidence="2" id="KW-0808">Transferase</keyword>
<accession>A0A6M4YF93</accession>
<dbReference type="Proteomes" id="UP000501427">
    <property type="component" value="Chromosome"/>
</dbReference>
<dbReference type="Pfam" id="PF00294">
    <property type="entry name" value="PfkB"/>
    <property type="match status" value="1"/>
</dbReference>
<comment type="similarity">
    <text evidence="1">Belongs to the carbohydrate kinase PfkB family.</text>
</comment>